<dbReference type="CDD" id="cd01408">
    <property type="entry name" value="SIRT1"/>
    <property type="match status" value="1"/>
</dbReference>
<protein>
    <submittedName>
        <fullName evidence="9">SIR2 family histone deacetylase</fullName>
    </submittedName>
</protein>
<evidence type="ECO:0000256" key="6">
    <source>
        <dbReference type="ARBA" id="ARBA00023027"/>
    </source>
</evidence>
<proteinExistence type="inferred from homology"/>
<dbReference type="PROSITE" id="PS50305">
    <property type="entry name" value="SIRTUIN"/>
    <property type="match status" value="1"/>
</dbReference>
<feature type="binding site" evidence="7">
    <location>
        <position position="181"/>
    </location>
    <ligand>
        <name>Zn(2+)</name>
        <dbReference type="ChEBI" id="CHEBI:29105"/>
    </ligand>
</feature>
<evidence type="ECO:0000256" key="4">
    <source>
        <dbReference type="ARBA" id="ARBA00022723"/>
    </source>
</evidence>
<accession>A0A317SSL5</accession>
<dbReference type="SUPFAM" id="SSF52467">
    <property type="entry name" value="DHS-like NAD/FAD-binding domain"/>
    <property type="match status" value="1"/>
</dbReference>
<sequence length="394" mass="42344">MGGELSTQIDADIPPQTLSRRDLPAVAEFILSGKCEKIVFLCGAGISTSAGIPDFRTPGTGLYSNLQTLNLPHPEAVFDMSFFRTNPQPFYTLAKSLHPGQFTPTVAHAFISLTAKKNLLHKCFTQNIDTLERAAGVPPEKLVEAHGSFAGQSCIDCHVAYPADKMKEHLLAGSVPQCEACPGLVKPDIVFFGESLPGEFRMGIGMVEEADLVVVMGSSLSVYPFAALPLRAREGAVRLLINNERAGEIGGRADDVLFLGGCDEGVRKLAEELGWAEELEEVWMSVGGGTDKKAEAESSEDAEPVESMDAKVGRLTEEVERGLSVVDGWKENCYARAPARSKNPASYRGTVHPEPAEMGFGSGVHHHSKRPGHLRNGGWSTFVGTGTVVHDTEV</sequence>
<dbReference type="InterPro" id="IPR050134">
    <property type="entry name" value="NAD-dep_sirtuin_deacylases"/>
</dbReference>
<comment type="similarity">
    <text evidence="2">Belongs to the sirtuin family. Class I subfamily.</text>
</comment>
<keyword evidence="4 7" id="KW-0479">Metal-binding</keyword>
<keyword evidence="10" id="KW-1185">Reference proteome</keyword>
<comment type="caution">
    <text evidence="9">The sequence shown here is derived from an EMBL/GenBank/DDBJ whole genome shotgun (WGS) entry which is preliminary data.</text>
</comment>
<dbReference type="GO" id="GO:0017136">
    <property type="term" value="F:histone deacetylase activity, NAD-dependent"/>
    <property type="evidence" value="ECO:0007669"/>
    <property type="project" value="TreeGrafter"/>
</dbReference>
<dbReference type="Proteomes" id="UP000246991">
    <property type="component" value="Unassembled WGS sequence"/>
</dbReference>
<feature type="binding site" evidence="7">
    <location>
        <position position="157"/>
    </location>
    <ligand>
        <name>Zn(2+)</name>
        <dbReference type="ChEBI" id="CHEBI:29105"/>
    </ligand>
</feature>
<keyword evidence="3" id="KW-0808">Transferase</keyword>
<feature type="active site" description="Proton acceptor" evidence="7">
    <location>
        <position position="146"/>
    </location>
</feature>
<dbReference type="GO" id="GO:0070403">
    <property type="term" value="F:NAD+ binding"/>
    <property type="evidence" value="ECO:0007669"/>
    <property type="project" value="InterPro"/>
</dbReference>
<dbReference type="PANTHER" id="PTHR11085:SF6">
    <property type="entry name" value="NAD-DEPENDENT PROTEIN DEACETYLASE SIRTUIN-2"/>
    <property type="match status" value="1"/>
</dbReference>
<dbReference type="OrthoDB" id="420264at2759"/>
<dbReference type="InterPro" id="IPR003000">
    <property type="entry name" value="Sirtuin"/>
</dbReference>
<organism evidence="9 10">
    <name type="scientific">Tuber magnatum</name>
    <name type="common">white Piedmont truffle</name>
    <dbReference type="NCBI Taxonomy" id="42249"/>
    <lineage>
        <taxon>Eukaryota</taxon>
        <taxon>Fungi</taxon>
        <taxon>Dikarya</taxon>
        <taxon>Ascomycota</taxon>
        <taxon>Pezizomycotina</taxon>
        <taxon>Pezizomycetes</taxon>
        <taxon>Pezizales</taxon>
        <taxon>Tuberaceae</taxon>
        <taxon>Tuber</taxon>
    </lineage>
</organism>
<evidence type="ECO:0000313" key="9">
    <source>
        <dbReference type="EMBL" id="PWW77383.1"/>
    </source>
</evidence>
<dbReference type="EMBL" id="PYWC01000023">
    <property type="protein sequence ID" value="PWW77383.1"/>
    <property type="molecule type" value="Genomic_DNA"/>
</dbReference>
<evidence type="ECO:0000256" key="5">
    <source>
        <dbReference type="ARBA" id="ARBA00022833"/>
    </source>
</evidence>
<comment type="cofactor">
    <cofactor evidence="1">
        <name>Zn(2+)</name>
        <dbReference type="ChEBI" id="CHEBI:29105"/>
    </cofactor>
</comment>
<evidence type="ECO:0000256" key="3">
    <source>
        <dbReference type="ARBA" id="ARBA00022679"/>
    </source>
</evidence>
<dbReference type="GO" id="GO:0046872">
    <property type="term" value="F:metal ion binding"/>
    <property type="evidence" value="ECO:0007669"/>
    <property type="project" value="UniProtKB-KW"/>
</dbReference>
<feature type="binding site" evidence="7">
    <location>
        <position position="154"/>
    </location>
    <ligand>
        <name>Zn(2+)</name>
        <dbReference type="ChEBI" id="CHEBI:29105"/>
    </ligand>
</feature>
<dbReference type="Pfam" id="PF02146">
    <property type="entry name" value="SIR2"/>
    <property type="match status" value="1"/>
</dbReference>
<dbReference type="InterPro" id="IPR026590">
    <property type="entry name" value="Ssirtuin_cat_dom"/>
</dbReference>
<feature type="binding site" evidence="7">
    <location>
        <position position="178"/>
    </location>
    <ligand>
        <name>Zn(2+)</name>
        <dbReference type="ChEBI" id="CHEBI:29105"/>
    </ligand>
</feature>
<evidence type="ECO:0000259" key="8">
    <source>
        <dbReference type="PROSITE" id="PS50305"/>
    </source>
</evidence>
<evidence type="ECO:0000256" key="1">
    <source>
        <dbReference type="ARBA" id="ARBA00001947"/>
    </source>
</evidence>
<evidence type="ECO:0000256" key="7">
    <source>
        <dbReference type="PROSITE-ProRule" id="PRU00236"/>
    </source>
</evidence>
<gene>
    <name evidence="9" type="ORF">C7212DRAFT_356674</name>
</gene>
<dbReference type="PANTHER" id="PTHR11085">
    <property type="entry name" value="NAD-DEPENDENT PROTEIN DEACYLASE SIRTUIN-5, MITOCHONDRIAL-RELATED"/>
    <property type="match status" value="1"/>
</dbReference>
<reference evidence="9 10" key="1">
    <citation type="submission" date="2018-03" db="EMBL/GenBank/DDBJ databases">
        <title>Genomes of Pezizomycetes fungi and the evolution of truffles.</title>
        <authorList>
            <person name="Murat C."/>
            <person name="Payen T."/>
            <person name="Noel B."/>
            <person name="Kuo A."/>
            <person name="Martin F.M."/>
        </authorList>
    </citation>
    <scope>NUCLEOTIDE SEQUENCE [LARGE SCALE GENOMIC DNA]</scope>
    <source>
        <strain evidence="9">091103-1</strain>
    </source>
</reference>
<feature type="domain" description="Deacetylase sirtuin-type" evidence="8">
    <location>
        <begin position="15"/>
        <end position="276"/>
    </location>
</feature>
<keyword evidence="5 7" id="KW-0862">Zinc</keyword>
<name>A0A317SSL5_9PEZI</name>
<dbReference type="GO" id="GO:0005634">
    <property type="term" value="C:nucleus"/>
    <property type="evidence" value="ECO:0007669"/>
    <property type="project" value="TreeGrafter"/>
</dbReference>
<dbReference type="InterPro" id="IPR029035">
    <property type="entry name" value="DHS-like_NAD/FAD-binding_dom"/>
</dbReference>
<keyword evidence="6" id="KW-0520">NAD</keyword>
<evidence type="ECO:0000256" key="2">
    <source>
        <dbReference type="ARBA" id="ARBA00006924"/>
    </source>
</evidence>
<dbReference type="AlphaFoldDB" id="A0A317SSL5"/>
<dbReference type="STRING" id="42249.A0A317SSL5"/>
<dbReference type="Gene3D" id="3.40.50.1220">
    <property type="entry name" value="TPP-binding domain"/>
    <property type="match status" value="1"/>
</dbReference>
<evidence type="ECO:0000313" key="10">
    <source>
        <dbReference type="Proteomes" id="UP000246991"/>
    </source>
</evidence>
<dbReference type="InterPro" id="IPR026591">
    <property type="entry name" value="Sirtuin_cat_small_dom_sf"/>
</dbReference>
<dbReference type="Gene3D" id="3.30.1600.10">
    <property type="entry name" value="SIR2/SIRT2 'Small Domain"/>
    <property type="match status" value="1"/>
</dbReference>